<dbReference type="PANTHER" id="PTHR43163:SF6">
    <property type="entry name" value="DIPEPTIDE TRANSPORT SYSTEM PERMEASE PROTEIN DPPB-RELATED"/>
    <property type="match status" value="1"/>
</dbReference>
<feature type="transmembrane region" description="Helical" evidence="7">
    <location>
        <begin position="21"/>
        <end position="43"/>
    </location>
</feature>
<dbReference type="Proteomes" id="UP000621510">
    <property type="component" value="Unassembled WGS sequence"/>
</dbReference>
<evidence type="ECO:0000256" key="2">
    <source>
        <dbReference type="ARBA" id="ARBA00022448"/>
    </source>
</evidence>
<evidence type="ECO:0000313" key="10">
    <source>
        <dbReference type="Proteomes" id="UP000621510"/>
    </source>
</evidence>
<keyword evidence="3" id="KW-1003">Cell membrane</keyword>
<protein>
    <submittedName>
        <fullName evidence="9">ABC transporter permease</fullName>
    </submittedName>
</protein>
<keyword evidence="6 7" id="KW-0472">Membrane</keyword>
<feature type="transmembrane region" description="Helical" evidence="7">
    <location>
        <begin position="190"/>
        <end position="210"/>
    </location>
</feature>
<evidence type="ECO:0000256" key="7">
    <source>
        <dbReference type="RuleBase" id="RU363032"/>
    </source>
</evidence>
<accession>A0ABS1Q651</accession>
<evidence type="ECO:0000313" key="9">
    <source>
        <dbReference type="EMBL" id="MBL1120029.1"/>
    </source>
</evidence>
<dbReference type="InterPro" id="IPR000515">
    <property type="entry name" value="MetI-like"/>
</dbReference>
<dbReference type="SUPFAM" id="SSF161098">
    <property type="entry name" value="MetI-like"/>
    <property type="match status" value="1"/>
</dbReference>
<reference evidence="9 10" key="1">
    <citation type="submission" date="2021-01" db="EMBL/GenBank/DDBJ databases">
        <title>WGS of actinomycetes isolated from Thailand.</title>
        <authorList>
            <person name="Thawai C."/>
        </authorList>
    </citation>
    <scope>NUCLEOTIDE SEQUENCE [LARGE SCALE GENOMIC DNA]</scope>
    <source>
        <strain evidence="9 10">CA3R110</strain>
    </source>
</reference>
<dbReference type="Gene3D" id="1.10.3720.10">
    <property type="entry name" value="MetI-like"/>
    <property type="match status" value="1"/>
</dbReference>
<comment type="subcellular location">
    <subcellularLocation>
        <location evidence="1 7">Cell membrane</location>
        <topology evidence="1 7">Multi-pass membrane protein</topology>
    </subcellularLocation>
</comment>
<keyword evidence="2 7" id="KW-0813">Transport</keyword>
<feature type="transmembrane region" description="Helical" evidence="7">
    <location>
        <begin position="157"/>
        <end position="178"/>
    </location>
</feature>
<feature type="transmembrane region" description="Helical" evidence="7">
    <location>
        <begin position="116"/>
        <end position="137"/>
    </location>
</feature>
<feature type="transmembrane region" description="Helical" evidence="7">
    <location>
        <begin position="248"/>
        <end position="270"/>
    </location>
</feature>
<evidence type="ECO:0000256" key="6">
    <source>
        <dbReference type="ARBA" id="ARBA00023136"/>
    </source>
</evidence>
<comment type="similarity">
    <text evidence="7">Belongs to the binding-protein-dependent transport system permease family.</text>
</comment>
<dbReference type="Pfam" id="PF00528">
    <property type="entry name" value="BPD_transp_1"/>
    <property type="match status" value="1"/>
</dbReference>
<dbReference type="PROSITE" id="PS50928">
    <property type="entry name" value="ABC_TM1"/>
    <property type="match status" value="1"/>
</dbReference>
<evidence type="ECO:0000256" key="1">
    <source>
        <dbReference type="ARBA" id="ARBA00004651"/>
    </source>
</evidence>
<dbReference type="InterPro" id="IPR035906">
    <property type="entry name" value="MetI-like_sf"/>
</dbReference>
<keyword evidence="10" id="KW-1185">Reference proteome</keyword>
<feature type="transmembrane region" description="Helical" evidence="7">
    <location>
        <begin position="290"/>
        <end position="313"/>
    </location>
</feature>
<comment type="caution">
    <text evidence="9">The sequence shown here is derived from an EMBL/GenBank/DDBJ whole genome shotgun (WGS) entry which is preliminary data.</text>
</comment>
<name>A0ABS1Q651_9ACTN</name>
<proteinExistence type="inferred from homology"/>
<evidence type="ECO:0000259" key="8">
    <source>
        <dbReference type="PROSITE" id="PS50928"/>
    </source>
</evidence>
<dbReference type="PANTHER" id="PTHR43163">
    <property type="entry name" value="DIPEPTIDE TRANSPORT SYSTEM PERMEASE PROTEIN DPPB-RELATED"/>
    <property type="match status" value="1"/>
</dbReference>
<gene>
    <name evidence="9" type="ORF">JK364_48195</name>
</gene>
<feature type="domain" description="ABC transmembrane type-1" evidence="8">
    <location>
        <begin position="112"/>
        <end position="313"/>
    </location>
</feature>
<evidence type="ECO:0000256" key="5">
    <source>
        <dbReference type="ARBA" id="ARBA00022989"/>
    </source>
</evidence>
<dbReference type="EMBL" id="JAERRG010000041">
    <property type="protein sequence ID" value="MBL1120029.1"/>
    <property type="molecule type" value="Genomic_DNA"/>
</dbReference>
<keyword evidence="4 7" id="KW-0812">Transmembrane</keyword>
<keyword evidence="5 7" id="KW-1133">Transmembrane helix</keyword>
<evidence type="ECO:0000256" key="3">
    <source>
        <dbReference type="ARBA" id="ARBA00022475"/>
    </source>
</evidence>
<sequence length="332" mass="35570">MRRPLALPDGRIFVLRYLALKVGRALFVVWAAFTLTFVLLFVLPANPVDLLFDPAELNTITPEVREQAADSYGFNKPVFLQYLLRLGHALTGDFGNSVQSGRSVTATILDVLPSTLVLASDALLLALLIAFAIALIATSTRRTWVRNLVEALPSGAVSVPVFLSGILMLQVFSFQLGWFPAYGDRGAKSLVLPVITLAIPVSGPIAQLLVRSFATEFRSGYVTTSWAKGATRGVIVVRDVFRNASLPALTIAGITFGNLIAGSVITETVFARQGIGRMTQAAINTLDVPLVQGVVVLVAASFAVINLIVDLIYPLLDPRLRATLTVGSPRAA</sequence>
<organism evidence="9 10">
    <name type="scientific">Streptomyces endocoffeicus</name>
    <dbReference type="NCBI Taxonomy" id="2898945"/>
    <lineage>
        <taxon>Bacteria</taxon>
        <taxon>Bacillati</taxon>
        <taxon>Actinomycetota</taxon>
        <taxon>Actinomycetes</taxon>
        <taxon>Kitasatosporales</taxon>
        <taxon>Streptomycetaceae</taxon>
        <taxon>Streptomyces</taxon>
    </lineage>
</organism>
<evidence type="ECO:0000256" key="4">
    <source>
        <dbReference type="ARBA" id="ARBA00022692"/>
    </source>
</evidence>